<evidence type="ECO:0000313" key="4">
    <source>
        <dbReference type="EMBL" id="TKR58353.1"/>
    </source>
</evidence>
<feature type="compositionally biased region" description="Low complexity" evidence="2">
    <location>
        <begin position="67"/>
        <end position="78"/>
    </location>
</feature>
<dbReference type="InterPro" id="IPR016024">
    <property type="entry name" value="ARM-type_fold"/>
</dbReference>
<dbReference type="Gene3D" id="1.25.10.10">
    <property type="entry name" value="Leucine-rich Repeat Variant"/>
    <property type="match status" value="1"/>
</dbReference>
<organism evidence="4 5">
    <name type="scientific">Steinernema carpocapsae</name>
    <name type="common">Entomopathogenic nematode</name>
    <dbReference type="NCBI Taxonomy" id="34508"/>
    <lineage>
        <taxon>Eukaryota</taxon>
        <taxon>Metazoa</taxon>
        <taxon>Ecdysozoa</taxon>
        <taxon>Nematoda</taxon>
        <taxon>Chromadorea</taxon>
        <taxon>Rhabditida</taxon>
        <taxon>Tylenchina</taxon>
        <taxon>Panagrolaimomorpha</taxon>
        <taxon>Strongyloidoidea</taxon>
        <taxon>Steinernematidae</taxon>
        <taxon>Steinernema</taxon>
    </lineage>
</organism>
<name>A0A4U5LQV9_STECR</name>
<dbReference type="GO" id="GO:0005634">
    <property type="term" value="C:nucleus"/>
    <property type="evidence" value="ECO:0007669"/>
    <property type="project" value="TreeGrafter"/>
</dbReference>
<dbReference type="Pfam" id="PF24571">
    <property type="entry name" value="HEAT_SCC3-SA"/>
    <property type="match status" value="1"/>
</dbReference>
<dbReference type="GO" id="GO:0000785">
    <property type="term" value="C:chromatin"/>
    <property type="evidence" value="ECO:0007669"/>
    <property type="project" value="TreeGrafter"/>
</dbReference>
<reference evidence="4 5" key="2">
    <citation type="journal article" date="2019" name="G3 (Bethesda)">
        <title>Hybrid Assembly of the Genome of the Entomopathogenic Nematode Steinernema carpocapsae Identifies the X-Chromosome.</title>
        <authorList>
            <person name="Serra L."/>
            <person name="Macchietto M."/>
            <person name="Macias-Munoz A."/>
            <person name="McGill C.J."/>
            <person name="Rodriguez I.M."/>
            <person name="Rodriguez B."/>
            <person name="Murad R."/>
            <person name="Mortazavi A."/>
        </authorList>
    </citation>
    <scope>NUCLEOTIDE SEQUENCE [LARGE SCALE GENOMIC DNA]</scope>
    <source>
        <strain evidence="4 5">ALL</strain>
    </source>
</reference>
<sequence length="1122" mass="127224">MSTPLRRSARQAEAAATPHGNVTTPVGQHSTASVATPQGSIASSIGQSDGTVETPTQLRRSSRRGRSTTTTPQGRLTTPVGQAYVFDEPMSERTLAPLNDNDLFRAPAPPSTSRRGRGGRGRGRGDAVGRAAIAEEVTDESSLFSMIKAGRSVNVIIDKWIQVYDRHPEQALVQLQQFFVSCSGCKGVISSVMIQKMDYKDIIRRLTEEFDEESGDYPLIMAGPQWKKFKTSFPEFVTLLIAKCKTNIVFDSKTMDGLIQLLTGLADSQVRAFRHTATFAAMKLSTALVKIACELESMKDLNQKQIDTEKRKYKKSGNERVAQLVQKKNDLEEHFSDVKDMIQYVFKSVFVHRYRDIVPEIRSVSIEELGHWIYLFPEAFLEDSYLKYIGWMLYDKNSDVRMKCLGALIPLYERRDLQESLELFTTKFKARICSMVRDKDYDVAIKACQLMTCVYNLLPNCLDLQSCEPIYELVYSANRGAAVAAGEFLNAKVFCAGQDIEHKRLLLMLVDFFIEGQLHSHATYLVDALIDTNPIVKDFATMAELLLSNESDTCANQLVEVMSCAVRQTATGKSPASRTQHHHKRGAVAVPPREARLLQEDRTKMTEDLIPVLPQLIKKFIAEQETLENLCDLPRYFILEMYLAGRQEKYLTDLMDALDEVIQRHTDPELLLVISRTLGAFLQNPNIAAYTEAPRHQIVSTVATSLNREIQRFHREDRFDEEDMAALLAAMRKMSIFAATQDLDQFDLWNAVLSLVSTVEKTPSRDIAEHAVQFLFLSLSNDFTQIYTKLEENPSENVAEPVRVLRARREQFLNVSETIMREGAAGVENAFLCVCDLLILFNWRLRQKNPALASLVTNVTTDFIHQMDCFVVDNVFVEDEEENTEDFEAQAVELSHKRRNLLAQFCKLIIYNILPISHMWIVLKHYERHFHEFGDIMKHMIHKVRDLHKLQCAHGVANAMIDQYKDIRGSVPNGIIEPLSEDFTSLNSLAKKLAQSFGSDHVKNRDVIAGIHREGILFALNEVNDEEAISEEGRSKNLLFLEALQEFSPKLLKQDRACVLNYLEKQVEPLAPDSNDEYWQPYLLYKGSLMDHGNETGASRAQNTPAPKRSRRARKNTESSED</sequence>
<feature type="compositionally biased region" description="Polar residues" evidence="2">
    <location>
        <begin position="1096"/>
        <end position="1105"/>
    </location>
</feature>
<comment type="caution">
    <text evidence="4">The sequence shown here is derived from an EMBL/GenBank/DDBJ whole genome shotgun (WGS) entry which is preliminary data.</text>
</comment>
<dbReference type="STRING" id="34508.A0A4U5LQV9"/>
<evidence type="ECO:0000313" key="5">
    <source>
        <dbReference type="Proteomes" id="UP000298663"/>
    </source>
</evidence>
<dbReference type="EMBL" id="AZBU02000013">
    <property type="protein sequence ID" value="TKR58353.1"/>
    <property type="molecule type" value="Genomic_DNA"/>
</dbReference>
<dbReference type="PANTHER" id="PTHR11199">
    <property type="entry name" value="STROMAL ANTIGEN"/>
    <property type="match status" value="1"/>
</dbReference>
<dbReference type="AlphaFoldDB" id="A0A4U5LQV9"/>
<feature type="region of interest" description="Disordered" evidence="2">
    <location>
        <begin position="1"/>
        <end position="81"/>
    </location>
</feature>
<dbReference type="Proteomes" id="UP000298663">
    <property type="component" value="Unassembled WGS sequence"/>
</dbReference>
<protein>
    <recommendedName>
        <fullName evidence="3">SCD domain-containing protein</fullName>
    </recommendedName>
</protein>
<evidence type="ECO:0000256" key="1">
    <source>
        <dbReference type="ARBA" id="ARBA00005486"/>
    </source>
</evidence>
<dbReference type="InterPro" id="IPR020839">
    <property type="entry name" value="SCD"/>
</dbReference>
<evidence type="ECO:0000259" key="3">
    <source>
        <dbReference type="PROSITE" id="PS51425"/>
    </source>
</evidence>
<keyword evidence="5" id="KW-1185">Reference proteome</keyword>
<dbReference type="GO" id="GO:0007062">
    <property type="term" value="P:sister chromatid cohesion"/>
    <property type="evidence" value="ECO:0007669"/>
    <property type="project" value="UniProtKB-ARBA"/>
</dbReference>
<dbReference type="PROSITE" id="PS51425">
    <property type="entry name" value="SCD"/>
    <property type="match status" value="1"/>
</dbReference>
<dbReference type="Pfam" id="PF08514">
    <property type="entry name" value="STAG"/>
    <property type="match status" value="1"/>
</dbReference>
<gene>
    <name evidence="4" type="ORF">L596_029807</name>
</gene>
<feature type="region of interest" description="Disordered" evidence="2">
    <location>
        <begin position="100"/>
        <end position="127"/>
    </location>
</feature>
<feature type="domain" description="SCD" evidence="3">
    <location>
        <begin position="350"/>
        <end position="435"/>
    </location>
</feature>
<dbReference type="OrthoDB" id="498590at2759"/>
<proteinExistence type="inferred from homology"/>
<dbReference type="InterPro" id="IPR056396">
    <property type="entry name" value="HEAT_SCC3-SA"/>
</dbReference>
<dbReference type="PANTHER" id="PTHR11199:SF0">
    <property type="entry name" value="LD34181P-RELATED"/>
    <property type="match status" value="1"/>
</dbReference>
<comment type="similarity">
    <text evidence="1">Belongs to the SCC3 family.</text>
</comment>
<dbReference type="InterPro" id="IPR039662">
    <property type="entry name" value="Cohesin_Scc3/SA"/>
</dbReference>
<evidence type="ECO:0000256" key="2">
    <source>
        <dbReference type="SAM" id="MobiDB-lite"/>
    </source>
</evidence>
<reference evidence="4 5" key="1">
    <citation type="journal article" date="2015" name="Genome Biol.">
        <title>Comparative genomics of Steinernema reveals deeply conserved gene regulatory networks.</title>
        <authorList>
            <person name="Dillman A.R."/>
            <person name="Macchietto M."/>
            <person name="Porter C.F."/>
            <person name="Rogers A."/>
            <person name="Williams B."/>
            <person name="Antoshechkin I."/>
            <person name="Lee M.M."/>
            <person name="Goodwin Z."/>
            <person name="Lu X."/>
            <person name="Lewis E.E."/>
            <person name="Goodrich-Blair H."/>
            <person name="Stock S.P."/>
            <person name="Adams B.J."/>
            <person name="Sternberg P.W."/>
            <person name="Mortazavi A."/>
        </authorList>
    </citation>
    <scope>NUCLEOTIDE SEQUENCE [LARGE SCALE GENOMIC DNA]</scope>
    <source>
        <strain evidence="4 5">ALL</strain>
    </source>
</reference>
<dbReference type="GO" id="GO:0008278">
    <property type="term" value="C:cohesin complex"/>
    <property type="evidence" value="ECO:0007669"/>
    <property type="project" value="TreeGrafter"/>
</dbReference>
<feature type="region of interest" description="Disordered" evidence="2">
    <location>
        <begin position="1093"/>
        <end position="1122"/>
    </location>
</feature>
<dbReference type="InterPro" id="IPR013721">
    <property type="entry name" value="STAG"/>
</dbReference>
<dbReference type="GO" id="GO:0003682">
    <property type="term" value="F:chromatin binding"/>
    <property type="evidence" value="ECO:0007669"/>
    <property type="project" value="TreeGrafter"/>
</dbReference>
<feature type="compositionally biased region" description="Polar residues" evidence="2">
    <location>
        <begin position="20"/>
        <end position="54"/>
    </location>
</feature>
<dbReference type="Pfam" id="PF21581">
    <property type="entry name" value="SCD"/>
    <property type="match status" value="1"/>
</dbReference>
<accession>A0A4U5LQV9</accession>
<dbReference type="InterPro" id="IPR011989">
    <property type="entry name" value="ARM-like"/>
</dbReference>
<dbReference type="SUPFAM" id="SSF48371">
    <property type="entry name" value="ARM repeat"/>
    <property type="match status" value="1"/>
</dbReference>